<dbReference type="Proteomes" id="UP000784294">
    <property type="component" value="Unassembled WGS sequence"/>
</dbReference>
<organism evidence="2 3">
    <name type="scientific">Protopolystoma xenopodis</name>
    <dbReference type="NCBI Taxonomy" id="117903"/>
    <lineage>
        <taxon>Eukaryota</taxon>
        <taxon>Metazoa</taxon>
        <taxon>Spiralia</taxon>
        <taxon>Lophotrochozoa</taxon>
        <taxon>Platyhelminthes</taxon>
        <taxon>Monogenea</taxon>
        <taxon>Polyopisthocotylea</taxon>
        <taxon>Polystomatidea</taxon>
        <taxon>Polystomatidae</taxon>
        <taxon>Protopolystoma</taxon>
    </lineage>
</organism>
<gene>
    <name evidence="2" type="ORF">PXEA_LOCUS4086</name>
</gene>
<proteinExistence type="predicted"/>
<feature type="region of interest" description="Disordered" evidence="1">
    <location>
        <begin position="1"/>
        <end position="20"/>
    </location>
</feature>
<comment type="caution">
    <text evidence="2">The sequence shown here is derived from an EMBL/GenBank/DDBJ whole genome shotgun (WGS) entry which is preliminary data.</text>
</comment>
<reference evidence="2" key="1">
    <citation type="submission" date="2018-11" db="EMBL/GenBank/DDBJ databases">
        <authorList>
            <consortium name="Pathogen Informatics"/>
        </authorList>
    </citation>
    <scope>NUCLEOTIDE SEQUENCE</scope>
</reference>
<feature type="compositionally biased region" description="Basic and acidic residues" evidence="1">
    <location>
        <begin position="119"/>
        <end position="145"/>
    </location>
</feature>
<accession>A0A448WFP4</accession>
<feature type="region of interest" description="Disordered" evidence="1">
    <location>
        <begin position="62"/>
        <end position="174"/>
    </location>
</feature>
<protein>
    <submittedName>
        <fullName evidence="2">Uncharacterized protein</fullName>
    </submittedName>
</protein>
<evidence type="ECO:0000256" key="1">
    <source>
        <dbReference type="SAM" id="MobiDB-lite"/>
    </source>
</evidence>
<dbReference type="AlphaFoldDB" id="A0A448WFP4"/>
<name>A0A448WFP4_9PLAT</name>
<dbReference type="EMBL" id="CAAALY010009578">
    <property type="protein sequence ID" value="VEL10646.1"/>
    <property type="molecule type" value="Genomic_DNA"/>
</dbReference>
<evidence type="ECO:0000313" key="3">
    <source>
        <dbReference type="Proteomes" id="UP000784294"/>
    </source>
</evidence>
<sequence length="174" mass="18575">MAFSTAGFRGPSPRVPDGPKRLCSRLVGWRSEATILQPNGSVVSHGDGGGWTSWWSVVGSTGSDGSDGFDGKTASTASPAMQRCGRRDIGLQVDPTEEGATTSLTTRKAGFRGGNDGTTKQRNENKGEMKQTYAVDKEATSKAEPPRGQVEANRNDLRNKVQNWGSPSKKMTID</sequence>
<keyword evidence="3" id="KW-1185">Reference proteome</keyword>
<evidence type="ECO:0000313" key="2">
    <source>
        <dbReference type="EMBL" id="VEL10646.1"/>
    </source>
</evidence>